<dbReference type="KEGG" id="tfa:BW733_15500"/>
<dbReference type="OrthoDB" id="5193072at2"/>
<evidence type="ECO:0000313" key="2">
    <source>
        <dbReference type="Proteomes" id="UP000188235"/>
    </source>
</evidence>
<dbReference type="RefSeq" id="WP_077351827.1">
    <property type="nucleotide sequence ID" value="NZ_CP019607.1"/>
</dbReference>
<organism evidence="1 2">
    <name type="scientific">Tessaracoccus flavescens</name>
    <dbReference type="NCBI Taxonomy" id="399497"/>
    <lineage>
        <taxon>Bacteria</taxon>
        <taxon>Bacillati</taxon>
        <taxon>Actinomycetota</taxon>
        <taxon>Actinomycetes</taxon>
        <taxon>Propionibacteriales</taxon>
        <taxon>Propionibacteriaceae</taxon>
        <taxon>Tessaracoccus</taxon>
    </lineage>
</organism>
<reference evidence="1 2" key="1">
    <citation type="journal article" date="2008" name="Int. J. Syst. Evol. Microbiol.">
        <title>Tessaracoccus flavescens sp. nov., isolated from marine sediment.</title>
        <authorList>
            <person name="Lee D.W."/>
            <person name="Lee S.D."/>
        </authorList>
    </citation>
    <scope>NUCLEOTIDE SEQUENCE [LARGE SCALE GENOMIC DNA]</scope>
    <source>
        <strain evidence="1 2">SST-39T</strain>
    </source>
</reference>
<accession>A0A1Q2D0U8</accession>
<protein>
    <recommendedName>
        <fullName evidence="3">Pyridoxamine 5'-phosphate oxidase</fullName>
    </recommendedName>
</protein>
<dbReference type="InterPro" id="IPR024747">
    <property type="entry name" value="Pyridox_Oxase-rel"/>
</dbReference>
<proteinExistence type="predicted"/>
<dbReference type="EMBL" id="CP019607">
    <property type="protein sequence ID" value="AQP52017.1"/>
    <property type="molecule type" value="Genomic_DNA"/>
</dbReference>
<dbReference type="SUPFAM" id="SSF50475">
    <property type="entry name" value="FMN-binding split barrel"/>
    <property type="match status" value="1"/>
</dbReference>
<gene>
    <name evidence="1" type="ORF">BW733_15500</name>
</gene>
<dbReference type="InterPro" id="IPR012349">
    <property type="entry name" value="Split_barrel_FMN-bd"/>
</dbReference>
<keyword evidence="2" id="KW-1185">Reference proteome</keyword>
<dbReference type="AlphaFoldDB" id="A0A1Q2D0U8"/>
<sequence length="138" mass="14797">MTSEPGQGVTYFSRLDADECWALLAEAEVGRVAWAHAGGILVIPANYRIHDRTIEFQTTEGGALSRLVEPTVVAFEVDEIDAETAMGWSVLIQGQSGPAAVDSDERVSWLDGERPVWVAITPGQISGRVVSGTKRGGK</sequence>
<dbReference type="Gene3D" id="2.30.110.10">
    <property type="entry name" value="Electron Transport, Fmn-binding Protein, Chain A"/>
    <property type="match status" value="1"/>
</dbReference>
<evidence type="ECO:0000313" key="1">
    <source>
        <dbReference type="EMBL" id="AQP52017.1"/>
    </source>
</evidence>
<dbReference type="STRING" id="399497.BW733_15500"/>
<dbReference type="Proteomes" id="UP000188235">
    <property type="component" value="Chromosome"/>
</dbReference>
<evidence type="ECO:0008006" key="3">
    <source>
        <dbReference type="Google" id="ProtNLM"/>
    </source>
</evidence>
<name>A0A1Q2D0U8_9ACTN</name>
<dbReference type="Pfam" id="PF12900">
    <property type="entry name" value="Pyridox_ox_2"/>
    <property type="match status" value="1"/>
</dbReference>